<dbReference type="PANTHER" id="PTHR11003">
    <property type="entry name" value="POTASSIUM CHANNEL, SUBFAMILY K"/>
    <property type="match status" value="1"/>
</dbReference>
<feature type="transmembrane region" description="Helical" evidence="9">
    <location>
        <begin position="203"/>
        <end position="225"/>
    </location>
</feature>
<evidence type="ECO:0000256" key="8">
    <source>
        <dbReference type="RuleBase" id="RU003857"/>
    </source>
</evidence>
<dbReference type="SUPFAM" id="SSF81324">
    <property type="entry name" value="Voltage-gated potassium channels"/>
    <property type="match status" value="2"/>
</dbReference>
<dbReference type="EMBL" id="JARQZJ010000002">
    <property type="protein sequence ID" value="KAK9870272.1"/>
    <property type="molecule type" value="Genomic_DNA"/>
</dbReference>
<feature type="domain" description="Potassium channel" evidence="10">
    <location>
        <begin position="210"/>
        <end position="281"/>
    </location>
</feature>
<proteinExistence type="inferred from homology"/>
<feature type="transmembrane region" description="Helical" evidence="9">
    <location>
        <begin position="121"/>
        <end position="140"/>
    </location>
</feature>
<keyword evidence="7 8" id="KW-0407">Ion channel</keyword>
<keyword evidence="5 8" id="KW-0406">Ion transport</keyword>
<dbReference type="Gene3D" id="1.10.287.70">
    <property type="match status" value="1"/>
</dbReference>
<comment type="similarity">
    <text evidence="8">Belongs to the two pore domain potassium channel (TC 1.A.1.8) family.</text>
</comment>
<dbReference type="GO" id="GO:0022841">
    <property type="term" value="F:potassium ion leak channel activity"/>
    <property type="evidence" value="ECO:0007669"/>
    <property type="project" value="TreeGrafter"/>
</dbReference>
<dbReference type="Proteomes" id="UP001431783">
    <property type="component" value="Unassembled WGS sequence"/>
</dbReference>
<feature type="transmembrane region" description="Helical" evidence="9">
    <location>
        <begin position="257"/>
        <end position="276"/>
    </location>
</feature>
<feature type="transmembrane region" description="Helical" evidence="9">
    <location>
        <begin position="32"/>
        <end position="50"/>
    </location>
</feature>
<name>A0AAW1TQD2_9CUCU</name>
<keyword evidence="2 8" id="KW-0813">Transport</keyword>
<gene>
    <name evidence="11" type="ORF">WA026_006360</name>
</gene>
<reference evidence="11 12" key="1">
    <citation type="submission" date="2023-03" db="EMBL/GenBank/DDBJ databases">
        <title>Genome insight into feeding habits of ladybird beetles.</title>
        <authorList>
            <person name="Li H.-S."/>
            <person name="Huang Y.-H."/>
            <person name="Pang H."/>
        </authorList>
    </citation>
    <scope>NUCLEOTIDE SEQUENCE [LARGE SCALE GENOMIC DNA]</scope>
    <source>
        <strain evidence="11">SYSU_2023b</strain>
        <tissue evidence="11">Whole body</tissue>
    </source>
</reference>
<evidence type="ECO:0000313" key="11">
    <source>
        <dbReference type="EMBL" id="KAK9870272.1"/>
    </source>
</evidence>
<comment type="caution">
    <text evidence="11">The sequence shown here is derived from an EMBL/GenBank/DDBJ whole genome shotgun (WGS) entry which is preliminary data.</text>
</comment>
<sequence>METAVYVTTPMDWKTRLKHFWKNLHLKTACQHIGLLIILMAYTVAGGVIFRKLEYPAEIRKINIFNVTLSASRSLLIETISNRENFTNFEQELQNYEELLKKAFEAGVSIHPEEQIAKWTILRAIFFSSTVLTTIGYGNITPETTEGRIFCIVFALIGIPLTLTVIADLGRLFAHAASSFIKNVPPLPNGMRSAMVVRRTTSYAFLSVCFLFIYLAIGASVFVMWEEDWSFFEGFYFCFITMTTIGFGDLVPKQPTYMLLCTLYILIGLALTSTIIELVRSQYAQSWKQLRALQGPLADQLRKIADNASGIDVLSFQQDFMKVISGVSVPKKLTSGISIRRDNNKMKVTDWEDAMEAAIRDIIVKSSNSQTFQPVVQFIVYETSV</sequence>
<keyword evidence="6 9" id="KW-0472">Membrane</keyword>
<feature type="transmembrane region" description="Helical" evidence="9">
    <location>
        <begin position="152"/>
        <end position="174"/>
    </location>
</feature>
<keyword evidence="12" id="KW-1185">Reference proteome</keyword>
<accession>A0AAW1TQD2</accession>
<evidence type="ECO:0000256" key="3">
    <source>
        <dbReference type="ARBA" id="ARBA00022692"/>
    </source>
</evidence>
<comment type="subcellular location">
    <subcellularLocation>
        <location evidence="1">Membrane</location>
        <topology evidence="1">Multi-pass membrane protein</topology>
    </subcellularLocation>
</comment>
<dbReference type="Pfam" id="PF07885">
    <property type="entry name" value="Ion_trans_2"/>
    <property type="match status" value="2"/>
</dbReference>
<dbReference type="InterPro" id="IPR003280">
    <property type="entry name" value="2pore_dom_K_chnl"/>
</dbReference>
<dbReference type="AlphaFoldDB" id="A0AAW1TQD2"/>
<dbReference type="GO" id="GO:0030322">
    <property type="term" value="P:stabilization of membrane potential"/>
    <property type="evidence" value="ECO:0007669"/>
    <property type="project" value="TreeGrafter"/>
</dbReference>
<dbReference type="InterPro" id="IPR013099">
    <property type="entry name" value="K_chnl_dom"/>
</dbReference>
<feature type="domain" description="Potassium channel" evidence="10">
    <location>
        <begin position="113"/>
        <end position="173"/>
    </location>
</feature>
<dbReference type="PANTHER" id="PTHR11003:SF142">
    <property type="entry name" value="POTASSIUM CHANNEL DOMAIN-CONTAINING PROTEIN"/>
    <property type="match status" value="1"/>
</dbReference>
<evidence type="ECO:0000256" key="2">
    <source>
        <dbReference type="ARBA" id="ARBA00022448"/>
    </source>
</evidence>
<keyword evidence="3 8" id="KW-0812">Transmembrane</keyword>
<protein>
    <recommendedName>
        <fullName evidence="10">Potassium channel domain-containing protein</fullName>
    </recommendedName>
</protein>
<organism evidence="11 12">
    <name type="scientific">Henosepilachna vigintioctopunctata</name>
    <dbReference type="NCBI Taxonomy" id="420089"/>
    <lineage>
        <taxon>Eukaryota</taxon>
        <taxon>Metazoa</taxon>
        <taxon>Ecdysozoa</taxon>
        <taxon>Arthropoda</taxon>
        <taxon>Hexapoda</taxon>
        <taxon>Insecta</taxon>
        <taxon>Pterygota</taxon>
        <taxon>Neoptera</taxon>
        <taxon>Endopterygota</taxon>
        <taxon>Coleoptera</taxon>
        <taxon>Polyphaga</taxon>
        <taxon>Cucujiformia</taxon>
        <taxon>Coccinelloidea</taxon>
        <taxon>Coccinellidae</taxon>
        <taxon>Epilachninae</taxon>
        <taxon>Epilachnini</taxon>
        <taxon>Henosepilachna</taxon>
    </lineage>
</organism>
<evidence type="ECO:0000256" key="7">
    <source>
        <dbReference type="ARBA" id="ARBA00023303"/>
    </source>
</evidence>
<dbReference type="GO" id="GO:0015271">
    <property type="term" value="F:outward rectifier potassium channel activity"/>
    <property type="evidence" value="ECO:0007669"/>
    <property type="project" value="TreeGrafter"/>
</dbReference>
<evidence type="ECO:0000256" key="6">
    <source>
        <dbReference type="ARBA" id="ARBA00023136"/>
    </source>
</evidence>
<evidence type="ECO:0000256" key="5">
    <source>
        <dbReference type="ARBA" id="ARBA00023065"/>
    </source>
</evidence>
<dbReference type="GO" id="GO:0005886">
    <property type="term" value="C:plasma membrane"/>
    <property type="evidence" value="ECO:0007669"/>
    <property type="project" value="TreeGrafter"/>
</dbReference>
<evidence type="ECO:0000256" key="9">
    <source>
        <dbReference type="SAM" id="Phobius"/>
    </source>
</evidence>
<keyword evidence="4 9" id="KW-1133">Transmembrane helix</keyword>
<evidence type="ECO:0000259" key="10">
    <source>
        <dbReference type="Pfam" id="PF07885"/>
    </source>
</evidence>
<evidence type="ECO:0000313" key="12">
    <source>
        <dbReference type="Proteomes" id="UP001431783"/>
    </source>
</evidence>
<evidence type="ECO:0000256" key="4">
    <source>
        <dbReference type="ARBA" id="ARBA00022989"/>
    </source>
</evidence>
<dbReference type="PRINTS" id="PR01333">
    <property type="entry name" value="2POREKCHANEL"/>
</dbReference>
<evidence type="ECO:0000256" key="1">
    <source>
        <dbReference type="ARBA" id="ARBA00004141"/>
    </source>
</evidence>